<dbReference type="KEGG" id="aten:116290711"/>
<feature type="domain" description="Caspase family p10" evidence="3">
    <location>
        <begin position="469"/>
        <end position="555"/>
    </location>
</feature>
<sequence length="562" mass="63850">HVHGNEVTVLRDKKTKERFKFNVYQDESKNQERYVKLGEAVKNYVHDVCLSGNLKLSKIAIPVDAGKKEPQGFYFISEYALYFKKLIILMHGGGAVRAGQWSRSLIINENLESGTMMPYIEKALEEGFGVILTNGNHNMDSNDRPIQGSESAQDHFVYVWNKFIKDAKAEHIVIVAHSLGGEVVLHGLREIDEARRRINAVAFTHSTHTTIKESTEIKRWLKENARNWVCSEEPLDTPVKIDCKDDCDQVSAGTNEHTMTSHLAKDSVFNFFEEKLSAASSFIKPTQLTRIPLQYQPHELDSVYKMTSSPRGLAVIVNMNNFQPKARVHNRKGSEKDQQGLVNLFEELDFRTKTLVDLTKEELLSEFQDITKYHFGAYDCLIVCIMSHGDEDYFVACDGGKIKTQSIREMFNNKNCETLCGKPKLFFINTCRGELEDPGTVVKESGSKLSVKPQPSPEPKAYTAVENCGRETTAENADILTAFSTVEGYCSYRHEEEGSWFIRSLIEVFREYAGVEDVTDMLIRVNKEVNSKGSLGSKQVPEPRNTLTKKVFFWPGMKFKQY</sequence>
<dbReference type="Gene3D" id="3.40.50.1460">
    <property type="match status" value="1"/>
</dbReference>
<dbReference type="Proteomes" id="UP000515163">
    <property type="component" value="Unplaced"/>
</dbReference>
<dbReference type="PROSITE" id="PS50208">
    <property type="entry name" value="CASPASE_P20"/>
    <property type="match status" value="1"/>
</dbReference>
<reference evidence="6" key="1">
    <citation type="submission" date="2025-08" db="UniProtKB">
        <authorList>
            <consortium name="RefSeq"/>
        </authorList>
    </citation>
    <scope>IDENTIFICATION</scope>
    <source>
        <tissue evidence="6">Tentacle</tissue>
    </source>
</reference>
<comment type="similarity">
    <text evidence="1 2">Belongs to the peptidase C14A family.</text>
</comment>
<dbReference type="AlphaFoldDB" id="A0A6P8HM04"/>
<feature type="domain" description="Caspase family p20" evidence="4">
    <location>
        <begin position="310"/>
        <end position="435"/>
    </location>
</feature>
<name>A0A6P8HM04_ACTTE</name>
<protein>
    <submittedName>
        <fullName evidence="6">Cotranscriptional regulator FAM172A-like</fullName>
    </submittedName>
</protein>
<dbReference type="GO" id="GO:0005634">
    <property type="term" value="C:nucleus"/>
    <property type="evidence" value="ECO:0007669"/>
    <property type="project" value="TreeGrafter"/>
</dbReference>
<evidence type="ECO:0000256" key="2">
    <source>
        <dbReference type="RuleBase" id="RU003971"/>
    </source>
</evidence>
<evidence type="ECO:0000259" key="4">
    <source>
        <dbReference type="PROSITE" id="PS50208"/>
    </source>
</evidence>
<dbReference type="Gene3D" id="3.40.50.1820">
    <property type="entry name" value="alpha/beta hydrolase"/>
    <property type="match status" value="1"/>
</dbReference>
<dbReference type="GO" id="GO:0031048">
    <property type="term" value="P:regulatory ncRNA-mediated heterochromatin formation"/>
    <property type="evidence" value="ECO:0007669"/>
    <property type="project" value="TreeGrafter"/>
</dbReference>
<dbReference type="PRINTS" id="PR00376">
    <property type="entry name" value="IL1BCENZYME"/>
</dbReference>
<dbReference type="Pfam" id="PF22749">
    <property type="entry name" value="Arb2"/>
    <property type="match status" value="1"/>
</dbReference>
<dbReference type="GeneID" id="116290711"/>
<evidence type="ECO:0000259" key="3">
    <source>
        <dbReference type="PROSITE" id="PS50207"/>
    </source>
</evidence>
<dbReference type="SMART" id="SM00115">
    <property type="entry name" value="CASc"/>
    <property type="match status" value="1"/>
</dbReference>
<dbReference type="InterPro" id="IPR053858">
    <property type="entry name" value="Arb2_dom"/>
</dbReference>
<dbReference type="SUPFAM" id="SSF53474">
    <property type="entry name" value="alpha/beta-Hydrolases"/>
    <property type="match status" value="1"/>
</dbReference>
<evidence type="ECO:0000256" key="1">
    <source>
        <dbReference type="ARBA" id="ARBA00010134"/>
    </source>
</evidence>
<dbReference type="RefSeq" id="XP_031553672.1">
    <property type="nucleotide sequence ID" value="XM_031697812.1"/>
</dbReference>
<dbReference type="InterPro" id="IPR001309">
    <property type="entry name" value="Pept_C14_p20"/>
</dbReference>
<dbReference type="OrthoDB" id="421951at2759"/>
<dbReference type="Pfam" id="PF00656">
    <property type="entry name" value="Peptidase_C14"/>
    <property type="match status" value="1"/>
</dbReference>
<dbReference type="SUPFAM" id="SSF52129">
    <property type="entry name" value="Caspase-like"/>
    <property type="match status" value="1"/>
</dbReference>
<dbReference type="PROSITE" id="PS50207">
    <property type="entry name" value="CASPASE_P10"/>
    <property type="match status" value="1"/>
</dbReference>
<gene>
    <name evidence="6" type="primary">LOC116290711</name>
</gene>
<dbReference type="PANTHER" id="PTHR21357:SF4">
    <property type="entry name" value="FAM172 FAMILY PROTEIN HOMOLOG CG10038"/>
    <property type="match status" value="1"/>
</dbReference>
<dbReference type="InterPro" id="IPR011600">
    <property type="entry name" value="Pept_C14_caspase"/>
</dbReference>
<proteinExistence type="inferred from homology"/>
<dbReference type="InParanoid" id="A0A6P8HM04"/>
<dbReference type="GO" id="GO:0004197">
    <property type="term" value="F:cysteine-type endopeptidase activity"/>
    <property type="evidence" value="ECO:0007669"/>
    <property type="project" value="InterPro"/>
</dbReference>
<dbReference type="InterPro" id="IPR029058">
    <property type="entry name" value="AB_hydrolase_fold"/>
</dbReference>
<dbReference type="InterPro" id="IPR029030">
    <property type="entry name" value="Caspase-like_dom_sf"/>
</dbReference>
<dbReference type="InterPro" id="IPR015917">
    <property type="entry name" value="Pept_C14A"/>
</dbReference>
<feature type="non-terminal residue" evidence="6">
    <location>
        <position position="1"/>
    </location>
</feature>
<evidence type="ECO:0000313" key="6">
    <source>
        <dbReference type="RefSeq" id="XP_031553672.1"/>
    </source>
</evidence>
<dbReference type="GO" id="GO:0006508">
    <property type="term" value="P:proteolysis"/>
    <property type="evidence" value="ECO:0007669"/>
    <property type="project" value="InterPro"/>
</dbReference>
<dbReference type="InterPro" id="IPR002138">
    <property type="entry name" value="Pept_C14_p10"/>
</dbReference>
<dbReference type="InterPro" id="IPR048263">
    <property type="entry name" value="Arb2"/>
</dbReference>
<dbReference type="GO" id="GO:0035197">
    <property type="term" value="F:siRNA binding"/>
    <property type="evidence" value="ECO:0007669"/>
    <property type="project" value="TreeGrafter"/>
</dbReference>
<keyword evidence="5" id="KW-1185">Reference proteome</keyword>
<dbReference type="PANTHER" id="PTHR21357">
    <property type="entry name" value="FAM172 FAMILY PROTEIN HOMOLOG CG10038"/>
    <property type="match status" value="1"/>
</dbReference>
<organism evidence="5 6">
    <name type="scientific">Actinia tenebrosa</name>
    <name type="common">Australian red waratah sea anemone</name>
    <dbReference type="NCBI Taxonomy" id="6105"/>
    <lineage>
        <taxon>Eukaryota</taxon>
        <taxon>Metazoa</taxon>
        <taxon>Cnidaria</taxon>
        <taxon>Anthozoa</taxon>
        <taxon>Hexacorallia</taxon>
        <taxon>Actiniaria</taxon>
        <taxon>Actiniidae</taxon>
        <taxon>Actinia</taxon>
    </lineage>
</organism>
<dbReference type="CDD" id="cd00032">
    <property type="entry name" value="CASc"/>
    <property type="match status" value="1"/>
</dbReference>
<accession>A0A6P8HM04</accession>
<evidence type="ECO:0000313" key="5">
    <source>
        <dbReference type="Proteomes" id="UP000515163"/>
    </source>
</evidence>